<feature type="transmembrane region" description="Helical" evidence="1">
    <location>
        <begin position="107"/>
        <end position="131"/>
    </location>
</feature>
<dbReference type="OrthoDB" id="195787at2"/>
<proteinExistence type="predicted"/>
<protein>
    <submittedName>
        <fullName evidence="3">PAP2 superfamily protein</fullName>
    </submittedName>
</protein>
<accession>A0A4Q7MMZ5</accession>
<dbReference type="RefSeq" id="WP_130487130.1">
    <property type="nucleotide sequence ID" value="NZ_CBCSEB010000006.1"/>
</dbReference>
<dbReference type="Pfam" id="PF14378">
    <property type="entry name" value="PAP2_3"/>
    <property type="match status" value="1"/>
</dbReference>
<sequence>MTEPVQDVGHETRPGARTFRFLPLLRGCGPGWLPQRLWLMLIGWGAIGLAYGSAHWLQGAGRSLPELLPDRLLPFHPLAVWPYLSMFILVPLAYLRCPPQRQYALAAAMQCCAAAAWLCFMLFPTTLAAYPAPDPGTISGWLLHGLMQVDSPQNCLPSLHAALTLLCVHALYRDGSQTRTRTYNLALWLWGGLIALSIIVLRRHLFIDLIAGLLLGQAAAMYCGLAGKRALPAAAARRTAPCRSANHPAQRETLQ</sequence>
<evidence type="ECO:0000259" key="2">
    <source>
        <dbReference type="Pfam" id="PF14378"/>
    </source>
</evidence>
<dbReference type="Gene3D" id="1.20.144.10">
    <property type="entry name" value="Phosphatidic acid phosphatase type 2/haloperoxidase"/>
    <property type="match status" value="1"/>
</dbReference>
<organism evidence="3 4">
    <name type="scientific">Kerstersia gyiorum</name>
    <dbReference type="NCBI Taxonomy" id="206506"/>
    <lineage>
        <taxon>Bacteria</taxon>
        <taxon>Pseudomonadati</taxon>
        <taxon>Pseudomonadota</taxon>
        <taxon>Betaproteobacteria</taxon>
        <taxon>Burkholderiales</taxon>
        <taxon>Alcaligenaceae</taxon>
        <taxon>Kerstersia</taxon>
    </lineage>
</organism>
<feature type="transmembrane region" description="Helical" evidence="1">
    <location>
        <begin position="183"/>
        <end position="201"/>
    </location>
</feature>
<dbReference type="SUPFAM" id="SSF48317">
    <property type="entry name" value="Acid phosphatase/Vanadium-dependent haloperoxidase"/>
    <property type="match status" value="1"/>
</dbReference>
<feature type="domain" description="Inositolphosphotransferase Aur1/Ipt1" evidence="2">
    <location>
        <begin position="83"/>
        <end position="219"/>
    </location>
</feature>
<keyword evidence="1" id="KW-1133">Transmembrane helix</keyword>
<dbReference type="Proteomes" id="UP000292039">
    <property type="component" value="Unassembled WGS sequence"/>
</dbReference>
<dbReference type="AlphaFoldDB" id="A0A4Q7MMZ5"/>
<comment type="caution">
    <text evidence="3">The sequence shown here is derived from an EMBL/GenBank/DDBJ whole genome shotgun (WGS) entry which is preliminary data.</text>
</comment>
<keyword evidence="1" id="KW-0472">Membrane</keyword>
<feature type="transmembrane region" description="Helical" evidence="1">
    <location>
        <begin position="78"/>
        <end position="95"/>
    </location>
</feature>
<feature type="transmembrane region" description="Helical" evidence="1">
    <location>
        <begin position="37"/>
        <end position="58"/>
    </location>
</feature>
<feature type="transmembrane region" description="Helical" evidence="1">
    <location>
        <begin position="151"/>
        <end position="171"/>
    </location>
</feature>
<evidence type="ECO:0000256" key="1">
    <source>
        <dbReference type="SAM" id="Phobius"/>
    </source>
</evidence>
<gene>
    <name evidence="3" type="ORF">EV679_2021</name>
</gene>
<dbReference type="InterPro" id="IPR036938">
    <property type="entry name" value="PAP2/HPO_sf"/>
</dbReference>
<dbReference type="InterPro" id="IPR026841">
    <property type="entry name" value="Aur1/Ipt1"/>
</dbReference>
<dbReference type="GO" id="GO:0016020">
    <property type="term" value="C:membrane"/>
    <property type="evidence" value="ECO:0007669"/>
    <property type="project" value="UniProtKB-SubCell"/>
</dbReference>
<feature type="transmembrane region" description="Helical" evidence="1">
    <location>
        <begin position="207"/>
        <end position="227"/>
    </location>
</feature>
<name>A0A4Q7MMZ5_9BURK</name>
<evidence type="ECO:0000313" key="3">
    <source>
        <dbReference type="EMBL" id="RZS69427.1"/>
    </source>
</evidence>
<keyword evidence="1" id="KW-0812">Transmembrane</keyword>
<dbReference type="EMBL" id="SGWZ01000003">
    <property type="protein sequence ID" value="RZS69427.1"/>
    <property type="molecule type" value="Genomic_DNA"/>
</dbReference>
<reference evidence="3 4" key="1">
    <citation type="submission" date="2019-02" db="EMBL/GenBank/DDBJ databases">
        <title>Genomic Encyclopedia of Type Strains, Phase IV (KMG-IV): sequencing the most valuable type-strain genomes for metagenomic binning, comparative biology and taxonomic classification.</title>
        <authorList>
            <person name="Goeker M."/>
        </authorList>
    </citation>
    <scope>NUCLEOTIDE SEQUENCE [LARGE SCALE GENOMIC DNA]</scope>
    <source>
        <strain evidence="3 4">DSM 16618</strain>
    </source>
</reference>
<evidence type="ECO:0000313" key="4">
    <source>
        <dbReference type="Proteomes" id="UP000292039"/>
    </source>
</evidence>